<gene>
    <name evidence="1" type="ORF">CAZ10_37945</name>
</gene>
<organism evidence="1 2">
    <name type="scientific">Pseudomonas aeruginosa</name>
    <dbReference type="NCBI Taxonomy" id="287"/>
    <lineage>
        <taxon>Bacteria</taxon>
        <taxon>Pseudomonadati</taxon>
        <taxon>Pseudomonadota</taxon>
        <taxon>Gammaproteobacteria</taxon>
        <taxon>Pseudomonadales</taxon>
        <taxon>Pseudomonadaceae</taxon>
        <taxon>Pseudomonas</taxon>
    </lineage>
</organism>
<evidence type="ECO:0000313" key="2">
    <source>
        <dbReference type="Proteomes" id="UP000194857"/>
    </source>
</evidence>
<evidence type="ECO:0000313" key="1">
    <source>
        <dbReference type="EMBL" id="OTI53805.1"/>
    </source>
</evidence>
<dbReference type="RefSeq" id="WP_196618954.1">
    <property type="nucleotide sequence ID" value="NZ_NFFZ01000062.1"/>
</dbReference>
<dbReference type="Proteomes" id="UP000194857">
    <property type="component" value="Unassembled WGS sequence"/>
</dbReference>
<reference evidence="1 2" key="1">
    <citation type="submission" date="2017-05" db="EMBL/GenBank/DDBJ databases">
        <authorList>
            <person name="Song R."/>
            <person name="Chenine A.L."/>
            <person name="Ruprecht R.M."/>
        </authorList>
    </citation>
    <scope>NUCLEOTIDE SEQUENCE [LARGE SCALE GENOMIC DNA]</scope>
    <source>
        <strain evidence="1 2">S567_C10_BS</strain>
    </source>
</reference>
<accession>A0A241XEM9</accession>
<dbReference type="AlphaFoldDB" id="A0A241XEM9"/>
<feature type="non-terminal residue" evidence="1">
    <location>
        <position position="133"/>
    </location>
</feature>
<proteinExistence type="predicted"/>
<dbReference type="EMBL" id="NFFZ01000062">
    <property type="protein sequence ID" value="OTI53805.1"/>
    <property type="molecule type" value="Genomic_DNA"/>
</dbReference>
<comment type="caution">
    <text evidence="1">The sequence shown here is derived from an EMBL/GenBank/DDBJ whole genome shotgun (WGS) entry which is preliminary data.</text>
</comment>
<name>A0A241XEM9_PSEAI</name>
<protein>
    <submittedName>
        <fullName evidence="1">Uncharacterized protein</fullName>
    </submittedName>
</protein>
<sequence>MSNELTDVRCPCGAEFQADSYDAGFIAGSGMCQNCDAAMPPKDIPAPVEQAGGDERAAFELFVRKHCGMPEHIAVNWDAKFTNDAWEAWQARAALAQPSPALPPFAEKVLAKLRRFYDCAEDFESGGVDIGRH</sequence>